<sequence length="67" mass="7379">MPAPDLISVSTLARLIGGAACPLVIAGEDHRQLEAGIAVYDALYRWARDAREEKHDWTSHQPRGVRA</sequence>
<name>A0A1L6JB78_9SPHN</name>
<dbReference type="AlphaFoldDB" id="A0A1L6JB78"/>
<accession>A0A1L6JB78</accession>
<dbReference type="KEGG" id="skr:BRX40_10290"/>
<dbReference type="EMBL" id="CP018820">
    <property type="protein sequence ID" value="APR52760.1"/>
    <property type="molecule type" value="Genomic_DNA"/>
</dbReference>
<keyword evidence="2" id="KW-1185">Reference proteome</keyword>
<dbReference type="GeneID" id="98910488"/>
<gene>
    <name evidence="1" type="ORF">BRX40_10290</name>
</gene>
<proteinExistence type="predicted"/>
<dbReference type="Proteomes" id="UP000185161">
    <property type="component" value="Chromosome"/>
</dbReference>
<protein>
    <submittedName>
        <fullName evidence="1">Uncharacterized protein</fullName>
    </submittedName>
</protein>
<dbReference type="STRING" id="93064.BRX40_10290"/>
<dbReference type="RefSeq" id="WP_075151511.1">
    <property type="nucleotide sequence ID" value="NZ_CP018820.1"/>
</dbReference>
<organism evidence="1 2">
    <name type="scientific">Sphingomonas koreensis</name>
    <dbReference type="NCBI Taxonomy" id="93064"/>
    <lineage>
        <taxon>Bacteria</taxon>
        <taxon>Pseudomonadati</taxon>
        <taxon>Pseudomonadota</taxon>
        <taxon>Alphaproteobacteria</taxon>
        <taxon>Sphingomonadales</taxon>
        <taxon>Sphingomonadaceae</taxon>
        <taxon>Sphingomonas</taxon>
    </lineage>
</organism>
<reference evidence="2" key="1">
    <citation type="submission" date="2016-12" db="EMBL/GenBank/DDBJ databases">
        <title>Whole genome sequencing of Sphingomonas sp. ABOJV.</title>
        <authorList>
            <person name="Conlan S."/>
            <person name="Thomas P.J."/>
            <person name="Mullikin J."/>
            <person name="Palmore T.N."/>
            <person name="Frank K.M."/>
            <person name="Segre J.A."/>
        </authorList>
    </citation>
    <scope>NUCLEOTIDE SEQUENCE [LARGE SCALE GENOMIC DNA]</scope>
    <source>
        <strain evidence="2">ABOJV</strain>
    </source>
</reference>
<evidence type="ECO:0000313" key="1">
    <source>
        <dbReference type="EMBL" id="APR52760.1"/>
    </source>
</evidence>
<evidence type="ECO:0000313" key="2">
    <source>
        <dbReference type="Proteomes" id="UP000185161"/>
    </source>
</evidence>